<dbReference type="AlphaFoldDB" id="A0A4Y2H611"/>
<reference evidence="1 2" key="1">
    <citation type="journal article" date="2019" name="Sci. Rep.">
        <title>Orb-weaving spider Araneus ventricosus genome elucidates the spidroin gene catalogue.</title>
        <authorList>
            <person name="Kono N."/>
            <person name="Nakamura H."/>
            <person name="Ohtoshi R."/>
            <person name="Moran D.A.P."/>
            <person name="Shinohara A."/>
            <person name="Yoshida Y."/>
            <person name="Fujiwara M."/>
            <person name="Mori M."/>
            <person name="Tomita M."/>
            <person name="Arakawa K."/>
        </authorList>
    </citation>
    <scope>NUCLEOTIDE SEQUENCE [LARGE SCALE GENOMIC DNA]</scope>
</reference>
<organism evidence="1 2">
    <name type="scientific">Araneus ventricosus</name>
    <name type="common">Orbweaver spider</name>
    <name type="synonym">Epeira ventricosa</name>
    <dbReference type="NCBI Taxonomy" id="182803"/>
    <lineage>
        <taxon>Eukaryota</taxon>
        <taxon>Metazoa</taxon>
        <taxon>Ecdysozoa</taxon>
        <taxon>Arthropoda</taxon>
        <taxon>Chelicerata</taxon>
        <taxon>Arachnida</taxon>
        <taxon>Araneae</taxon>
        <taxon>Araneomorphae</taxon>
        <taxon>Entelegynae</taxon>
        <taxon>Araneoidea</taxon>
        <taxon>Araneidae</taxon>
        <taxon>Araneus</taxon>
    </lineage>
</organism>
<protein>
    <submittedName>
        <fullName evidence="1">Uncharacterized protein</fullName>
    </submittedName>
</protein>
<sequence length="118" mass="13447">MEFPRLIPECLFIHLYFPQPPTAPPSWGHQKRTKLLKEATGGMGENLRAFVPLMPQTPFSALIQFLISFLMKFESSHCYGRLCLIPAIGLSPNPFPKKSYRHYSALCKNSSFFLPRSS</sequence>
<keyword evidence="2" id="KW-1185">Reference proteome</keyword>
<evidence type="ECO:0000313" key="2">
    <source>
        <dbReference type="Proteomes" id="UP000499080"/>
    </source>
</evidence>
<name>A0A4Y2H611_ARAVE</name>
<proteinExistence type="predicted"/>
<accession>A0A4Y2H611</accession>
<comment type="caution">
    <text evidence="1">The sequence shown here is derived from an EMBL/GenBank/DDBJ whole genome shotgun (WGS) entry which is preliminary data.</text>
</comment>
<evidence type="ECO:0000313" key="1">
    <source>
        <dbReference type="EMBL" id="GBM60599.1"/>
    </source>
</evidence>
<dbReference type="Proteomes" id="UP000499080">
    <property type="component" value="Unassembled WGS sequence"/>
</dbReference>
<gene>
    <name evidence="1" type="ORF">AVEN_83539_1</name>
</gene>
<dbReference type="EMBL" id="BGPR01001730">
    <property type="protein sequence ID" value="GBM60599.1"/>
    <property type="molecule type" value="Genomic_DNA"/>
</dbReference>